<comment type="subcellular location">
    <subcellularLocation>
        <location evidence="1">Membrane</location>
        <topology evidence="1">Multi-pass membrane protein</topology>
    </subcellularLocation>
</comment>
<dbReference type="Pfam" id="PF07690">
    <property type="entry name" value="MFS_1"/>
    <property type="match status" value="1"/>
</dbReference>
<dbReference type="InterPro" id="IPR020846">
    <property type="entry name" value="MFS_dom"/>
</dbReference>
<feature type="transmembrane region" description="Helical" evidence="7">
    <location>
        <begin position="93"/>
        <end position="112"/>
    </location>
</feature>
<feature type="region of interest" description="Disordered" evidence="6">
    <location>
        <begin position="1"/>
        <end position="22"/>
    </location>
</feature>
<feature type="transmembrane region" description="Helical" evidence="7">
    <location>
        <begin position="323"/>
        <end position="346"/>
    </location>
</feature>
<keyword evidence="10" id="KW-1185">Reference proteome</keyword>
<organism evidence="9 10">
    <name type="scientific">Letharia columbiana</name>
    <dbReference type="NCBI Taxonomy" id="112416"/>
    <lineage>
        <taxon>Eukaryota</taxon>
        <taxon>Fungi</taxon>
        <taxon>Dikarya</taxon>
        <taxon>Ascomycota</taxon>
        <taxon>Pezizomycotina</taxon>
        <taxon>Lecanoromycetes</taxon>
        <taxon>OSLEUM clade</taxon>
        <taxon>Lecanoromycetidae</taxon>
        <taxon>Lecanorales</taxon>
        <taxon>Lecanorineae</taxon>
        <taxon>Parmeliaceae</taxon>
        <taxon>Letharia</taxon>
    </lineage>
</organism>
<dbReference type="FunFam" id="1.20.1250.20:FF:000082">
    <property type="entry name" value="MFS multidrug transporter, putative"/>
    <property type="match status" value="1"/>
</dbReference>
<dbReference type="CDD" id="cd17323">
    <property type="entry name" value="MFS_Tpo1_MDR_like"/>
    <property type="match status" value="1"/>
</dbReference>
<dbReference type="RefSeq" id="XP_037163310.1">
    <property type="nucleotide sequence ID" value="XM_037309633.1"/>
</dbReference>
<comment type="similarity">
    <text evidence="2">Belongs to the major facilitator superfamily.</text>
</comment>
<feature type="transmembrane region" description="Helical" evidence="7">
    <location>
        <begin position="426"/>
        <end position="449"/>
    </location>
</feature>
<evidence type="ECO:0000256" key="4">
    <source>
        <dbReference type="ARBA" id="ARBA00022989"/>
    </source>
</evidence>
<dbReference type="OrthoDB" id="3936150at2759"/>
<feature type="transmembrane region" description="Helical" evidence="7">
    <location>
        <begin position="124"/>
        <end position="142"/>
    </location>
</feature>
<dbReference type="AlphaFoldDB" id="A0A8H6FSJ6"/>
<dbReference type="GO" id="GO:0022857">
    <property type="term" value="F:transmembrane transporter activity"/>
    <property type="evidence" value="ECO:0007669"/>
    <property type="project" value="InterPro"/>
</dbReference>
<reference evidence="9 10" key="1">
    <citation type="journal article" date="2020" name="Genomics">
        <title>Complete, high-quality genomes from long-read metagenomic sequencing of two wolf lichen thalli reveals enigmatic genome architecture.</title>
        <authorList>
            <person name="McKenzie S.K."/>
            <person name="Walston R.F."/>
            <person name="Allen J.L."/>
        </authorList>
    </citation>
    <scope>NUCLEOTIDE SEQUENCE [LARGE SCALE GENOMIC DNA]</scope>
    <source>
        <strain evidence="9">WasteWater2</strain>
    </source>
</reference>
<evidence type="ECO:0000256" key="7">
    <source>
        <dbReference type="SAM" id="Phobius"/>
    </source>
</evidence>
<dbReference type="EMBL" id="JACCJC010000033">
    <property type="protein sequence ID" value="KAF6233903.1"/>
    <property type="molecule type" value="Genomic_DNA"/>
</dbReference>
<protein>
    <recommendedName>
        <fullName evidence="8">Major facilitator superfamily (MFS) profile domain-containing protein</fullName>
    </recommendedName>
</protein>
<name>A0A8H6FSJ6_9LECA</name>
<dbReference type="GO" id="GO:0005886">
    <property type="term" value="C:plasma membrane"/>
    <property type="evidence" value="ECO:0007669"/>
    <property type="project" value="TreeGrafter"/>
</dbReference>
<feature type="transmembrane region" description="Helical" evidence="7">
    <location>
        <begin position="393"/>
        <end position="414"/>
    </location>
</feature>
<comment type="caution">
    <text evidence="9">The sequence shown here is derived from an EMBL/GenBank/DDBJ whole genome shotgun (WGS) entry which is preliminary data.</text>
</comment>
<dbReference type="GeneID" id="59289389"/>
<dbReference type="PROSITE" id="PS50850">
    <property type="entry name" value="MFS"/>
    <property type="match status" value="1"/>
</dbReference>
<feature type="transmembrane region" description="Helical" evidence="7">
    <location>
        <begin position="370"/>
        <end position="387"/>
    </location>
</feature>
<dbReference type="InterPro" id="IPR011701">
    <property type="entry name" value="MFS"/>
</dbReference>
<proteinExistence type="inferred from homology"/>
<feature type="transmembrane region" description="Helical" evidence="7">
    <location>
        <begin position="186"/>
        <end position="207"/>
    </location>
</feature>
<evidence type="ECO:0000256" key="2">
    <source>
        <dbReference type="ARBA" id="ARBA00008335"/>
    </source>
</evidence>
<keyword evidence="4 7" id="KW-1133">Transmembrane helix</keyword>
<feature type="transmembrane region" description="Helical" evidence="7">
    <location>
        <begin position="280"/>
        <end position="303"/>
    </location>
</feature>
<evidence type="ECO:0000256" key="3">
    <source>
        <dbReference type="ARBA" id="ARBA00022692"/>
    </source>
</evidence>
<dbReference type="InterPro" id="IPR036259">
    <property type="entry name" value="MFS_trans_sf"/>
</dbReference>
<evidence type="ECO:0000256" key="6">
    <source>
        <dbReference type="SAM" id="MobiDB-lite"/>
    </source>
</evidence>
<feature type="domain" description="Major facilitator superfamily (MFS) profile" evidence="8">
    <location>
        <begin position="58"/>
        <end position="485"/>
    </location>
</feature>
<keyword evidence="5 7" id="KW-0472">Membrane</keyword>
<dbReference type="Proteomes" id="UP000578531">
    <property type="component" value="Unassembled WGS sequence"/>
</dbReference>
<gene>
    <name evidence="9" type="ORF">HO173_007733</name>
</gene>
<feature type="transmembrane region" description="Helical" evidence="7">
    <location>
        <begin position="154"/>
        <end position="174"/>
    </location>
</feature>
<evidence type="ECO:0000259" key="8">
    <source>
        <dbReference type="PROSITE" id="PS50850"/>
    </source>
</evidence>
<evidence type="ECO:0000313" key="9">
    <source>
        <dbReference type="EMBL" id="KAF6233903.1"/>
    </source>
</evidence>
<dbReference type="PANTHER" id="PTHR23502:SF24">
    <property type="entry name" value="TRANSPORTER, PUTATIVE-RELATED"/>
    <property type="match status" value="1"/>
</dbReference>
<feature type="compositionally biased region" description="Polar residues" evidence="6">
    <location>
        <begin position="1"/>
        <end position="12"/>
    </location>
</feature>
<dbReference type="Gene3D" id="1.20.1250.20">
    <property type="entry name" value="MFS general substrate transporter like domains"/>
    <property type="match status" value="1"/>
</dbReference>
<evidence type="ECO:0000256" key="1">
    <source>
        <dbReference type="ARBA" id="ARBA00004141"/>
    </source>
</evidence>
<accession>A0A8H6FSJ6</accession>
<evidence type="ECO:0000256" key="5">
    <source>
        <dbReference type="ARBA" id="ARBA00023136"/>
    </source>
</evidence>
<sequence length="517" mass="56837">MSSNPSPESVASGNIADPGIAPRQVVQRADGTDVELVSFPPGDPENPRNWPTWRKWSIVIAITLIDLTVSFTASGFSPAAGKFAKDFGVSGEVGTLGLSLCVLGFALGPMTLAPLSEYYGRSPIYIISYGVFLFFVLGTALVHNLGGFLVLRFLSGWFSAVTIANFGGTIADIFEPHETGPAMSLFLWAATVGSPLGYFLFSCIAQYKGWRDIFWALLGICGGLWLIMTATLKETRHSVLLLRRAARERKQRGTDAIEVPDSMKQRGPRKLFKTALLRPFRFLFTEAIIFFGALYNGYLYGLSFLFNGAFSLVFGMGGHGFDVLGVGLTFLGIVVGISIGPITNIWQERYYQRRIAQVGGKNVPEARVQLGRIAGITFPISLFWFAWTSYKNVHWIVPIIASALWGWSFYTLILMTYNYTEDSYKVFSASALAGLGLVRNVAGAGFPLFGQQMFSSLGNQWAASLLAFLAVLLVPIPFILERYGRALRFRSPWAKQHMDDLTEEEGSCMPKDPGSES</sequence>
<evidence type="ECO:0000313" key="10">
    <source>
        <dbReference type="Proteomes" id="UP000578531"/>
    </source>
</evidence>
<dbReference type="PANTHER" id="PTHR23502">
    <property type="entry name" value="MAJOR FACILITATOR SUPERFAMILY"/>
    <property type="match status" value="1"/>
</dbReference>
<feature type="transmembrane region" description="Helical" evidence="7">
    <location>
        <begin position="461"/>
        <end position="480"/>
    </location>
</feature>
<keyword evidence="3 7" id="KW-0812">Transmembrane</keyword>
<feature type="transmembrane region" description="Helical" evidence="7">
    <location>
        <begin position="56"/>
        <end position="73"/>
    </location>
</feature>
<dbReference type="SUPFAM" id="SSF103473">
    <property type="entry name" value="MFS general substrate transporter"/>
    <property type="match status" value="1"/>
</dbReference>